<feature type="region of interest" description="Disordered" evidence="1">
    <location>
        <begin position="90"/>
        <end position="109"/>
    </location>
</feature>
<dbReference type="OrthoDB" id="10516246at2759"/>
<keyword evidence="3" id="KW-1185">Reference proteome</keyword>
<evidence type="ECO:0000256" key="1">
    <source>
        <dbReference type="SAM" id="MobiDB-lite"/>
    </source>
</evidence>
<protein>
    <submittedName>
        <fullName evidence="2">Uncharacterized protein</fullName>
    </submittedName>
</protein>
<sequence length="133" mass="14816">MKLYRSPFAGPGMCARRVSDDDIEPLGFISTMNGGVYLSTQAPPQPKSQADREEKSKTVTRTISNNNTFFDQQPSFIFLIYSPLPSRISALSTGHPSTRPSPFRRPLTLGIPQNRTRISSNKLPCCVDQPRDD</sequence>
<name>A0A6A6G254_9PEZI</name>
<feature type="compositionally biased region" description="Polar residues" evidence="1">
    <location>
        <begin position="90"/>
        <end position="100"/>
    </location>
</feature>
<proteinExistence type="predicted"/>
<accession>A0A6A6G254</accession>
<gene>
    <name evidence="2" type="ORF">BDZ85DRAFT_41175</name>
</gene>
<feature type="region of interest" description="Disordered" evidence="1">
    <location>
        <begin position="37"/>
        <end position="57"/>
    </location>
</feature>
<dbReference type="EMBL" id="ML992515">
    <property type="protein sequence ID" value="KAF2219791.1"/>
    <property type="molecule type" value="Genomic_DNA"/>
</dbReference>
<evidence type="ECO:0000313" key="2">
    <source>
        <dbReference type="EMBL" id="KAF2219791.1"/>
    </source>
</evidence>
<dbReference type="Proteomes" id="UP000799538">
    <property type="component" value="Unassembled WGS sequence"/>
</dbReference>
<organism evidence="2 3">
    <name type="scientific">Elsinoe ampelina</name>
    <dbReference type="NCBI Taxonomy" id="302913"/>
    <lineage>
        <taxon>Eukaryota</taxon>
        <taxon>Fungi</taxon>
        <taxon>Dikarya</taxon>
        <taxon>Ascomycota</taxon>
        <taxon>Pezizomycotina</taxon>
        <taxon>Dothideomycetes</taxon>
        <taxon>Dothideomycetidae</taxon>
        <taxon>Myriangiales</taxon>
        <taxon>Elsinoaceae</taxon>
        <taxon>Elsinoe</taxon>
    </lineage>
</organism>
<dbReference type="AlphaFoldDB" id="A0A6A6G254"/>
<reference evidence="3" key="1">
    <citation type="journal article" date="2020" name="Stud. Mycol.">
        <title>101 Dothideomycetes genomes: A test case for predicting lifestyles and emergence of pathogens.</title>
        <authorList>
            <person name="Haridas S."/>
            <person name="Albert R."/>
            <person name="Binder M."/>
            <person name="Bloem J."/>
            <person name="LaButti K."/>
            <person name="Salamov A."/>
            <person name="Andreopoulos B."/>
            <person name="Baker S."/>
            <person name="Barry K."/>
            <person name="Bills G."/>
            <person name="Bluhm B."/>
            <person name="Cannon C."/>
            <person name="Castanera R."/>
            <person name="Culley D."/>
            <person name="Daum C."/>
            <person name="Ezra D."/>
            <person name="Gonzalez J."/>
            <person name="Henrissat B."/>
            <person name="Kuo A."/>
            <person name="Liang C."/>
            <person name="Lipzen A."/>
            <person name="Lutzoni F."/>
            <person name="Magnuson J."/>
            <person name="Mondo S."/>
            <person name="Nolan M."/>
            <person name="Ohm R."/>
            <person name="Pangilinan J."/>
            <person name="Park H.-J."/>
            <person name="Ramirez L."/>
            <person name="Alfaro M."/>
            <person name="Sun H."/>
            <person name="Tritt A."/>
            <person name="Yoshinaga Y."/>
            <person name="Zwiers L.-H."/>
            <person name="Turgeon B."/>
            <person name="Goodwin S."/>
            <person name="Spatafora J."/>
            <person name="Crous P."/>
            <person name="Grigoriev I."/>
        </authorList>
    </citation>
    <scope>NUCLEOTIDE SEQUENCE [LARGE SCALE GENOMIC DNA]</scope>
    <source>
        <strain evidence="3">CECT 20119</strain>
    </source>
</reference>
<evidence type="ECO:0000313" key="3">
    <source>
        <dbReference type="Proteomes" id="UP000799538"/>
    </source>
</evidence>